<protein>
    <submittedName>
        <fullName evidence="3">Peptidase C1A, papain C-terminal</fullName>
    </submittedName>
</protein>
<evidence type="ECO:0000313" key="4">
    <source>
        <dbReference type="EMBL" id="CAB4190660.1"/>
    </source>
</evidence>
<organism evidence="3">
    <name type="scientific">uncultured Caudovirales phage</name>
    <dbReference type="NCBI Taxonomy" id="2100421"/>
    <lineage>
        <taxon>Viruses</taxon>
        <taxon>Duplodnaviria</taxon>
        <taxon>Heunggongvirae</taxon>
        <taxon>Uroviricota</taxon>
        <taxon>Caudoviricetes</taxon>
        <taxon>Peduoviridae</taxon>
        <taxon>Maltschvirus</taxon>
        <taxon>Maltschvirus maltsch</taxon>
    </lineage>
</organism>
<name>A0A6J5QDM8_9CAUD</name>
<dbReference type="GO" id="GO:0006508">
    <property type="term" value="P:proteolysis"/>
    <property type="evidence" value="ECO:0007669"/>
    <property type="project" value="InterPro"/>
</dbReference>
<dbReference type="GO" id="GO:0001897">
    <property type="term" value="P:symbiont-mediated cytolysis of host cell"/>
    <property type="evidence" value="ECO:0007669"/>
    <property type="project" value="UniProtKB-ARBA"/>
</dbReference>
<evidence type="ECO:0000313" key="5">
    <source>
        <dbReference type="EMBL" id="CAB4221844.1"/>
    </source>
</evidence>
<evidence type="ECO:0000313" key="3">
    <source>
        <dbReference type="EMBL" id="CAB4180456.1"/>
    </source>
</evidence>
<gene>
    <name evidence="3" type="ORF">UFOVP1045_31</name>
    <name evidence="4" type="ORF">UFOVP1194_85</name>
    <name evidence="5" type="ORF">UFOVP1641_81</name>
    <name evidence="2" type="ORF">UFOVP466_84</name>
</gene>
<dbReference type="GO" id="GO:0008234">
    <property type="term" value="F:cysteine-type peptidase activity"/>
    <property type="evidence" value="ECO:0007669"/>
    <property type="project" value="InterPro"/>
</dbReference>
<dbReference type="EMBL" id="LR797152">
    <property type="protein sequence ID" value="CAB4190660.1"/>
    <property type="molecule type" value="Genomic_DNA"/>
</dbReference>
<dbReference type="InterPro" id="IPR000668">
    <property type="entry name" value="Peptidase_C1A_C"/>
</dbReference>
<dbReference type="Gene3D" id="3.90.70.10">
    <property type="entry name" value="Cysteine proteinases"/>
    <property type="match status" value="1"/>
</dbReference>
<dbReference type="EMBL" id="LR796996">
    <property type="protein sequence ID" value="CAB4180456.1"/>
    <property type="molecule type" value="Genomic_DNA"/>
</dbReference>
<reference evidence="3" key="1">
    <citation type="submission" date="2020-05" db="EMBL/GenBank/DDBJ databases">
        <authorList>
            <person name="Chiriac C."/>
            <person name="Salcher M."/>
            <person name="Ghai R."/>
            <person name="Kavagutti S V."/>
        </authorList>
    </citation>
    <scope>NUCLEOTIDE SEQUENCE</scope>
</reference>
<feature type="domain" description="Peptidase C1A papain C-terminal" evidence="1">
    <location>
        <begin position="154"/>
        <end position="238"/>
    </location>
</feature>
<accession>A0A6J5QDM8</accession>
<evidence type="ECO:0000259" key="1">
    <source>
        <dbReference type="Pfam" id="PF00112"/>
    </source>
</evidence>
<dbReference type="EMBL" id="LR797505">
    <property type="protein sequence ID" value="CAB4221844.1"/>
    <property type="molecule type" value="Genomic_DNA"/>
</dbReference>
<evidence type="ECO:0000313" key="2">
    <source>
        <dbReference type="EMBL" id="CAB4144907.1"/>
    </source>
</evidence>
<dbReference type="SUPFAM" id="SSF54001">
    <property type="entry name" value="Cysteine proteinases"/>
    <property type="match status" value="1"/>
</dbReference>
<dbReference type="InterPro" id="IPR038765">
    <property type="entry name" value="Papain-like_cys_pep_sf"/>
</dbReference>
<dbReference type="Pfam" id="PF00112">
    <property type="entry name" value="Peptidase_C1"/>
    <property type="match status" value="1"/>
</dbReference>
<dbReference type="EMBL" id="LR796439">
    <property type="protein sequence ID" value="CAB4144907.1"/>
    <property type="molecule type" value="Genomic_DNA"/>
</dbReference>
<sequence length="266" mass="28837">MVDVIVDERGFERRCGSLPMPVNRVCSLPPFGSDPNMPLWTEAEIKAVVMRSDRERSRDLFGAAWILDQLSYGSCNGHALAGCGARTRFVGGRRDGLLFSGAYSYSKMNGGRDNGSVILDDIDVAQRDGFAPLSLVSATMIYPKNQPANADSEAAKYKGLECYALMGLMALRTALACRIPCIVAVMAGDNFARLNGGICGIDNGSGNHAVLVDDVLWDGTKWIYDMANSWGTRYGDGGRGYLTDGHFKQTFGPHSFVAVPAFDELR</sequence>
<proteinExistence type="predicted"/>